<evidence type="ECO:0000256" key="1">
    <source>
        <dbReference type="ARBA" id="ARBA00012771"/>
    </source>
</evidence>
<dbReference type="KEGG" id="mama:GII36_01455"/>
<dbReference type="Pfam" id="PF17827">
    <property type="entry name" value="PrmC_N"/>
    <property type="match status" value="1"/>
</dbReference>
<keyword evidence="3 8" id="KW-0808">Transferase</keyword>
<evidence type="ECO:0000259" key="6">
    <source>
        <dbReference type="Pfam" id="PF05175"/>
    </source>
</evidence>
<name>A0A857MIZ2_9BACT</name>
<comment type="catalytic activity">
    <reaction evidence="5">
        <text>L-glutaminyl-[peptide chain release factor] + S-adenosyl-L-methionine = N(5)-methyl-L-glutaminyl-[peptide chain release factor] + S-adenosyl-L-homocysteine + H(+)</text>
        <dbReference type="Rhea" id="RHEA:42896"/>
        <dbReference type="Rhea" id="RHEA-COMP:10271"/>
        <dbReference type="Rhea" id="RHEA-COMP:10272"/>
        <dbReference type="ChEBI" id="CHEBI:15378"/>
        <dbReference type="ChEBI" id="CHEBI:30011"/>
        <dbReference type="ChEBI" id="CHEBI:57856"/>
        <dbReference type="ChEBI" id="CHEBI:59789"/>
        <dbReference type="ChEBI" id="CHEBI:61891"/>
        <dbReference type="EC" id="2.1.1.297"/>
    </reaction>
</comment>
<dbReference type="EMBL" id="CP045921">
    <property type="protein sequence ID" value="QHN42513.1"/>
    <property type="molecule type" value="Genomic_DNA"/>
</dbReference>
<dbReference type="PANTHER" id="PTHR18895">
    <property type="entry name" value="HEMK METHYLTRANSFERASE"/>
    <property type="match status" value="1"/>
</dbReference>
<evidence type="ECO:0000256" key="5">
    <source>
        <dbReference type="ARBA" id="ARBA00048391"/>
    </source>
</evidence>
<evidence type="ECO:0000256" key="3">
    <source>
        <dbReference type="ARBA" id="ARBA00022679"/>
    </source>
</evidence>
<dbReference type="InterPro" id="IPR050320">
    <property type="entry name" value="N5-glutamine_MTase"/>
</dbReference>
<dbReference type="InterPro" id="IPR019874">
    <property type="entry name" value="RF_methyltr_PrmC"/>
</dbReference>
<dbReference type="RefSeq" id="WP_260763884.1">
    <property type="nucleotide sequence ID" value="NZ_CP045921.1"/>
</dbReference>
<organism evidence="8 9">
    <name type="scientific">Candidatus Mycosynbacter amalyticus</name>
    <dbReference type="NCBI Taxonomy" id="2665156"/>
    <lineage>
        <taxon>Bacteria</taxon>
        <taxon>Candidatus Saccharimonadota</taxon>
        <taxon>Candidatus Saccharimonadota incertae sedis</taxon>
        <taxon>Candidatus Mycosynbacter</taxon>
    </lineage>
</organism>
<keyword evidence="9" id="KW-1185">Reference proteome</keyword>
<evidence type="ECO:0000313" key="8">
    <source>
        <dbReference type="EMBL" id="QHN42513.1"/>
    </source>
</evidence>
<evidence type="ECO:0000313" key="9">
    <source>
        <dbReference type="Proteomes" id="UP001059824"/>
    </source>
</evidence>
<dbReference type="GO" id="GO:0102559">
    <property type="term" value="F:peptide chain release factor N(5)-glutamine methyltransferase activity"/>
    <property type="evidence" value="ECO:0007669"/>
    <property type="project" value="UniProtKB-EC"/>
</dbReference>
<dbReference type="GO" id="GO:0032259">
    <property type="term" value="P:methylation"/>
    <property type="evidence" value="ECO:0007669"/>
    <property type="project" value="UniProtKB-KW"/>
</dbReference>
<dbReference type="InterPro" id="IPR029063">
    <property type="entry name" value="SAM-dependent_MTases_sf"/>
</dbReference>
<evidence type="ECO:0000256" key="2">
    <source>
        <dbReference type="ARBA" id="ARBA00022603"/>
    </source>
</evidence>
<dbReference type="InterPro" id="IPR007848">
    <property type="entry name" value="Small_mtfrase_dom"/>
</dbReference>
<dbReference type="NCBIfam" id="TIGR00536">
    <property type="entry name" value="hemK_fam"/>
    <property type="match status" value="1"/>
</dbReference>
<reference evidence="8" key="1">
    <citation type="journal article" date="2021" name="Nat. Microbiol.">
        <title>Cocultivation of an ultrasmall environmental parasitic bacterium with lytic ability against bacteria associated with wastewater foams.</title>
        <authorList>
            <person name="Batinovic S."/>
            <person name="Rose J.J.A."/>
            <person name="Ratcliffe J."/>
            <person name="Seviour R.J."/>
            <person name="Petrovski S."/>
        </authorList>
    </citation>
    <scope>NUCLEOTIDE SEQUENCE</scope>
    <source>
        <strain evidence="8">JR1</strain>
    </source>
</reference>
<dbReference type="CDD" id="cd02440">
    <property type="entry name" value="AdoMet_MTases"/>
    <property type="match status" value="1"/>
</dbReference>
<dbReference type="InterPro" id="IPR040758">
    <property type="entry name" value="PrmC_N"/>
</dbReference>
<dbReference type="Gene3D" id="3.40.50.150">
    <property type="entry name" value="Vaccinia Virus protein VP39"/>
    <property type="match status" value="1"/>
</dbReference>
<dbReference type="EC" id="2.1.1.297" evidence="1"/>
<feature type="domain" description="Methyltransferase small" evidence="6">
    <location>
        <begin position="111"/>
        <end position="208"/>
    </location>
</feature>
<dbReference type="PANTHER" id="PTHR18895:SF74">
    <property type="entry name" value="MTRF1L RELEASE FACTOR GLUTAMINE METHYLTRANSFERASE"/>
    <property type="match status" value="1"/>
</dbReference>
<dbReference type="Gene3D" id="1.10.8.10">
    <property type="entry name" value="DNA helicase RuvA subunit, C-terminal domain"/>
    <property type="match status" value="1"/>
</dbReference>
<evidence type="ECO:0000259" key="7">
    <source>
        <dbReference type="Pfam" id="PF17827"/>
    </source>
</evidence>
<dbReference type="Pfam" id="PF05175">
    <property type="entry name" value="MTS"/>
    <property type="match status" value="1"/>
</dbReference>
<dbReference type="Proteomes" id="UP001059824">
    <property type="component" value="Chromosome"/>
</dbReference>
<feature type="domain" description="Release factor glutamine methyltransferase N-terminal" evidence="7">
    <location>
        <begin position="6"/>
        <end position="75"/>
    </location>
</feature>
<protein>
    <recommendedName>
        <fullName evidence="1">peptide chain release factor N(5)-glutamine methyltransferase</fullName>
        <ecNumber evidence="1">2.1.1.297</ecNumber>
    </recommendedName>
</protein>
<dbReference type="SUPFAM" id="SSF53335">
    <property type="entry name" value="S-adenosyl-L-methionine-dependent methyltransferases"/>
    <property type="match status" value="1"/>
</dbReference>
<keyword evidence="2 8" id="KW-0489">Methyltransferase</keyword>
<dbReference type="NCBIfam" id="TIGR03534">
    <property type="entry name" value="RF_mod_PrmC"/>
    <property type="match status" value="1"/>
</dbReference>
<accession>A0A857MIZ2</accession>
<dbReference type="AlphaFoldDB" id="A0A857MIZ2"/>
<gene>
    <name evidence="8" type="primary">prmC</name>
    <name evidence="8" type="ORF">GII36_01455</name>
</gene>
<keyword evidence="4" id="KW-0949">S-adenosyl-L-methionine</keyword>
<proteinExistence type="predicted"/>
<dbReference type="InterPro" id="IPR004556">
    <property type="entry name" value="HemK-like"/>
</dbReference>
<sequence>MTISAWLIDATKQLKDIGIESNRLDAELILAHTLRKPRTYLHAHLDEEIDERRYDIANARLDLRLERTPLAYITGHKEFYGRSFSVTPSVLVPRPESEALIEWLLELTGDEITPKKLVDVGTGSGILGITAKLERPHLDVLLTDIDAKALTVATRNAEQLGASVHTRRDNLLDTQGYQAEYIVANLPYVDEAWNDVSPELQHEPQHALYASQGGLKLIYQLLPQLERWLTPGGIALLEADPTQHATIQDAAQSYGLNGIGSHDYALGLVRD</sequence>
<evidence type="ECO:0000256" key="4">
    <source>
        <dbReference type="ARBA" id="ARBA00022691"/>
    </source>
</evidence>